<comment type="caution">
    <text evidence="2">The sequence shown here is derived from an EMBL/GenBank/DDBJ whole genome shotgun (WGS) entry which is preliminary data.</text>
</comment>
<dbReference type="InterPro" id="IPR003812">
    <property type="entry name" value="Fido"/>
</dbReference>
<evidence type="ECO:0000259" key="1">
    <source>
        <dbReference type="PROSITE" id="PS51459"/>
    </source>
</evidence>
<dbReference type="PIRSF" id="PIRSF038925">
    <property type="entry name" value="AMP-prot_trans"/>
    <property type="match status" value="1"/>
</dbReference>
<dbReference type="Gene3D" id="1.10.3290.10">
    <property type="entry name" value="Fido-like domain"/>
    <property type="match status" value="1"/>
</dbReference>
<dbReference type="Proteomes" id="UP001249959">
    <property type="component" value="Unassembled WGS sequence"/>
</dbReference>
<dbReference type="Pfam" id="PF02661">
    <property type="entry name" value="Fic"/>
    <property type="match status" value="1"/>
</dbReference>
<protein>
    <submittedName>
        <fullName evidence="2">Fic family protein</fullName>
    </submittedName>
</protein>
<feature type="domain" description="Fido" evidence="1">
    <location>
        <begin position="126"/>
        <end position="272"/>
    </location>
</feature>
<dbReference type="RefSeq" id="WP_316070753.1">
    <property type="nucleotide sequence ID" value="NZ_JAVNWW010000004.1"/>
</dbReference>
<gene>
    <name evidence="2" type="ORF">PQG45_09400</name>
</gene>
<sequence>MNQHNPNNQHFGLYLEMEMTKIPFLPLDRDIETKAVLRKSALAHQALAEFKGVISSLPNEHILLQTLALREARESSAIENIISTFDEIYRSNFQNQQFTSAAAKEVHQYAKALIEGFELVKTNGLLTINFILQVQEVVEQNNAGFRKLPGTKLLNDQTGEVIYTPPQDYSTIIELMKNLELFMNDDSMMDIDPLIKMAIIHYQFESIHPFYDGNGRTGRIINVLYLVQKGLLTLPILYLSSYIITHKNDYYRLLQEIRTKGSWEEWLLFVLNGVEKTAKEGIILIQALRFLMQEQKNQIRTFAPKIYSQDLINSLFKYPYTKIEYIQQDLGVSRNTSIRYLEELVNAKILVKHKIGRENFYEHKKLFTLLSGQKNA</sequence>
<dbReference type="Pfam" id="PF13784">
    <property type="entry name" value="Fic_N"/>
    <property type="match status" value="1"/>
</dbReference>
<evidence type="ECO:0000313" key="3">
    <source>
        <dbReference type="Proteomes" id="UP001249959"/>
    </source>
</evidence>
<dbReference type="InterPro" id="IPR036597">
    <property type="entry name" value="Fido-like_dom_sf"/>
</dbReference>
<reference evidence="2 3" key="1">
    <citation type="submission" date="2023-09" db="EMBL/GenBank/DDBJ databases">
        <title>Aquirufa genomes.</title>
        <authorList>
            <person name="Pitt A."/>
        </authorList>
    </citation>
    <scope>NUCLEOTIDE SEQUENCE [LARGE SCALE GENOMIC DNA]</scope>
    <source>
        <strain evidence="2 3">LEOWEIH-7C</strain>
    </source>
</reference>
<dbReference type="Pfam" id="PF21248">
    <property type="entry name" value="SoFic-like_C"/>
    <property type="match status" value="1"/>
</dbReference>
<dbReference type="EMBL" id="JAVNWW010000004">
    <property type="protein sequence ID" value="MDU0809248.1"/>
    <property type="molecule type" value="Genomic_DNA"/>
</dbReference>
<dbReference type="InterPro" id="IPR025758">
    <property type="entry name" value="Fic/DOC_N"/>
</dbReference>
<dbReference type="InterPro" id="IPR026287">
    <property type="entry name" value="SoFic-like"/>
</dbReference>
<name>A0ABU3TTR8_9BACT</name>
<dbReference type="InterPro" id="IPR040198">
    <property type="entry name" value="Fido_containing"/>
</dbReference>
<dbReference type="PROSITE" id="PS51459">
    <property type="entry name" value="FIDO"/>
    <property type="match status" value="1"/>
</dbReference>
<dbReference type="SUPFAM" id="SSF140931">
    <property type="entry name" value="Fic-like"/>
    <property type="match status" value="1"/>
</dbReference>
<dbReference type="PANTHER" id="PTHR13504">
    <property type="entry name" value="FIDO DOMAIN-CONTAINING PROTEIN DDB_G0283145"/>
    <property type="match status" value="1"/>
</dbReference>
<accession>A0ABU3TTR8</accession>
<organism evidence="2 3">
    <name type="scientific">Aquirufa regiilacus</name>
    <dbReference type="NCBI Taxonomy" id="3024868"/>
    <lineage>
        <taxon>Bacteria</taxon>
        <taxon>Pseudomonadati</taxon>
        <taxon>Bacteroidota</taxon>
        <taxon>Cytophagia</taxon>
        <taxon>Cytophagales</taxon>
        <taxon>Flectobacillaceae</taxon>
        <taxon>Aquirufa</taxon>
    </lineage>
</organism>
<dbReference type="PANTHER" id="PTHR13504:SF35">
    <property type="entry name" value="PROTEIN ADENYLYLTRANSFERASE SOFIC"/>
    <property type="match status" value="1"/>
</dbReference>
<dbReference type="InterPro" id="IPR048770">
    <property type="entry name" value="SoFic-like_C"/>
</dbReference>
<keyword evidence="3" id="KW-1185">Reference proteome</keyword>
<proteinExistence type="predicted"/>
<evidence type="ECO:0000313" key="2">
    <source>
        <dbReference type="EMBL" id="MDU0809248.1"/>
    </source>
</evidence>